<dbReference type="AlphaFoldDB" id="A0A9E6XXC0"/>
<dbReference type="KEGG" id="sbae:DSM104329_01888"/>
<accession>A0A9E6XXC0</accession>
<feature type="region of interest" description="Disordered" evidence="1">
    <location>
        <begin position="1"/>
        <end position="55"/>
    </location>
</feature>
<reference evidence="2" key="1">
    <citation type="journal article" date="2022" name="Int. J. Syst. Evol. Microbiol.">
        <title>Pseudomonas aegrilactucae sp. nov. and Pseudomonas morbosilactucae sp. nov., pathogens causing bacterial rot of lettuce in Japan.</title>
        <authorList>
            <person name="Sawada H."/>
            <person name="Fujikawa T."/>
            <person name="Satou M."/>
        </authorList>
    </citation>
    <scope>NUCLEOTIDE SEQUENCE</scope>
    <source>
        <strain evidence="2">0166_1</strain>
    </source>
</reference>
<organism evidence="2 3">
    <name type="scientific">Capillimicrobium parvum</name>
    <dbReference type="NCBI Taxonomy" id="2884022"/>
    <lineage>
        <taxon>Bacteria</taxon>
        <taxon>Bacillati</taxon>
        <taxon>Actinomycetota</taxon>
        <taxon>Thermoleophilia</taxon>
        <taxon>Solirubrobacterales</taxon>
        <taxon>Capillimicrobiaceae</taxon>
        <taxon>Capillimicrobium</taxon>
    </lineage>
</organism>
<gene>
    <name evidence="2" type="ORF">DSM104329_01888</name>
</gene>
<keyword evidence="3" id="KW-1185">Reference proteome</keyword>
<dbReference type="Proteomes" id="UP001162834">
    <property type="component" value="Chromosome"/>
</dbReference>
<proteinExistence type="predicted"/>
<evidence type="ECO:0000313" key="3">
    <source>
        <dbReference type="Proteomes" id="UP001162834"/>
    </source>
</evidence>
<evidence type="ECO:0000256" key="1">
    <source>
        <dbReference type="SAM" id="MobiDB-lite"/>
    </source>
</evidence>
<name>A0A9E6XXC0_9ACTN</name>
<feature type="compositionally biased region" description="Acidic residues" evidence="1">
    <location>
        <begin position="1"/>
        <end position="28"/>
    </location>
</feature>
<protein>
    <submittedName>
        <fullName evidence="2">Uncharacterized protein</fullName>
    </submittedName>
</protein>
<dbReference type="RefSeq" id="WP_259315183.1">
    <property type="nucleotide sequence ID" value="NZ_CP087164.1"/>
</dbReference>
<sequence>MANDDPDFDDPTLEGLDDDLDDDLDDLGEDHRGDLPGYDLDEQVAIEDLERDEDV</sequence>
<feature type="compositionally biased region" description="Acidic residues" evidence="1">
    <location>
        <begin position="39"/>
        <end position="55"/>
    </location>
</feature>
<evidence type="ECO:0000313" key="2">
    <source>
        <dbReference type="EMBL" id="UGS35497.1"/>
    </source>
</evidence>
<dbReference type="EMBL" id="CP087164">
    <property type="protein sequence ID" value="UGS35497.1"/>
    <property type="molecule type" value="Genomic_DNA"/>
</dbReference>